<evidence type="ECO:0000256" key="1">
    <source>
        <dbReference type="SAM" id="MobiDB-lite"/>
    </source>
</evidence>
<gene>
    <name evidence="3" type="ORF">M2152_000467</name>
</gene>
<protein>
    <submittedName>
        <fullName evidence="3">Low temperature requirement protein LtrA</fullName>
    </submittedName>
</protein>
<feature type="transmembrane region" description="Helical" evidence="2">
    <location>
        <begin position="92"/>
        <end position="111"/>
    </location>
</feature>
<keyword evidence="2" id="KW-0472">Membrane</keyword>
<evidence type="ECO:0000256" key="2">
    <source>
        <dbReference type="SAM" id="Phobius"/>
    </source>
</evidence>
<reference evidence="3 4" key="1">
    <citation type="submission" date="2023-04" db="EMBL/GenBank/DDBJ databases">
        <title>Genome Encyclopedia of Bacteria and Archaea VI: Functional Genomics of Type Strains.</title>
        <authorList>
            <person name="Whitman W."/>
        </authorList>
    </citation>
    <scope>NUCLEOTIDE SEQUENCE [LARGE SCALE GENOMIC DNA]</scope>
    <source>
        <strain evidence="3 4">SG_E_30_P1</strain>
    </source>
</reference>
<keyword evidence="2" id="KW-1133">Transmembrane helix</keyword>
<feature type="transmembrane region" description="Helical" evidence="2">
    <location>
        <begin position="185"/>
        <end position="203"/>
    </location>
</feature>
<feature type="transmembrane region" description="Helical" evidence="2">
    <location>
        <begin position="160"/>
        <end position="179"/>
    </location>
</feature>
<comment type="caution">
    <text evidence="3">The sequence shown here is derived from an EMBL/GenBank/DDBJ whole genome shotgun (WGS) entry which is preliminary data.</text>
</comment>
<accession>A0ABT6KJV8</accession>
<organism evidence="3 4">
    <name type="scientific">Antiquaquibacter oligotrophicus</name>
    <dbReference type="NCBI Taxonomy" id="2880260"/>
    <lineage>
        <taxon>Bacteria</taxon>
        <taxon>Bacillati</taxon>
        <taxon>Actinomycetota</taxon>
        <taxon>Actinomycetes</taxon>
        <taxon>Micrococcales</taxon>
        <taxon>Microbacteriaceae</taxon>
        <taxon>Antiquaquibacter</taxon>
    </lineage>
</organism>
<dbReference type="EMBL" id="JARXVQ010000001">
    <property type="protein sequence ID" value="MDH6180285.1"/>
    <property type="molecule type" value="Genomic_DNA"/>
</dbReference>
<dbReference type="PANTHER" id="PTHR36840:SF1">
    <property type="entry name" value="BLL5714 PROTEIN"/>
    <property type="match status" value="1"/>
</dbReference>
<feature type="transmembrane region" description="Helical" evidence="2">
    <location>
        <begin position="61"/>
        <end position="80"/>
    </location>
</feature>
<keyword evidence="4" id="KW-1185">Reference proteome</keyword>
<feature type="transmembrane region" description="Helical" evidence="2">
    <location>
        <begin position="358"/>
        <end position="377"/>
    </location>
</feature>
<feature type="transmembrane region" description="Helical" evidence="2">
    <location>
        <begin position="251"/>
        <end position="275"/>
    </location>
</feature>
<dbReference type="Pfam" id="PF06772">
    <property type="entry name" value="LtrA"/>
    <property type="match status" value="1"/>
</dbReference>
<feature type="transmembrane region" description="Helical" evidence="2">
    <location>
        <begin position="131"/>
        <end position="148"/>
    </location>
</feature>
<feature type="region of interest" description="Disordered" evidence="1">
    <location>
        <begin position="1"/>
        <end position="23"/>
    </location>
</feature>
<dbReference type="InterPro" id="IPR010640">
    <property type="entry name" value="Low_temperature_requirement_A"/>
</dbReference>
<feature type="transmembrane region" description="Helical" evidence="2">
    <location>
        <begin position="224"/>
        <end position="245"/>
    </location>
</feature>
<dbReference type="RefSeq" id="WP_322132647.1">
    <property type="nucleotide sequence ID" value="NZ_CP085036.1"/>
</dbReference>
<feature type="transmembrane region" description="Helical" evidence="2">
    <location>
        <begin position="296"/>
        <end position="316"/>
    </location>
</feature>
<feature type="transmembrane region" description="Helical" evidence="2">
    <location>
        <begin position="328"/>
        <end position="349"/>
    </location>
</feature>
<dbReference type="PANTHER" id="PTHR36840">
    <property type="entry name" value="BLL5714 PROTEIN"/>
    <property type="match status" value="1"/>
</dbReference>
<dbReference type="Proteomes" id="UP001160142">
    <property type="component" value="Unassembled WGS sequence"/>
</dbReference>
<sequence length="414" mass="44206">MSVSEPKPTRHRLARMAGRDPGERHRAATPLELLFDLAFVVAFGQAGDQLAHAIAADHVGTGIAGFAFALGATCWAWINFSWFSSAYDTDDWLYRVLTMVQMIGVVVFALGLPEMFHSLEEGHTIDNGVMVAGYVVMRVALIAQWLRAARQDPARRRTALTYAVWVGVAQVGWIVLLVLHTSPALFFVAAIALFVVEATGPIVSEGRTSGTPWHPHHIAERYGLLAIIALGEGVIGTVAAVSGFVQEDGWSADAVIIVTAGIGLTFGLWWIYFIAPAGEVLSRHRERSWVWGYGHVLVFASIAATGAGLHVAAYVAKGETDAGSLGATAAVAIPVAVYLLAIVGLDLWLVRTIPRFKVVLLAVALIVLAGAVVLAALGDPLSVSLLIVMLAPAIMVVGFEIRGHRRNADALEVE</sequence>
<name>A0ABT6KJV8_9MICO</name>
<evidence type="ECO:0000313" key="3">
    <source>
        <dbReference type="EMBL" id="MDH6180285.1"/>
    </source>
</evidence>
<keyword evidence="2" id="KW-0812">Transmembrane</keyword>
<feature type="transmembrane region" description="Helical" evidence="2">
    <location>
        <begin position="383"/>
        <end position="401"/>
    </location>
</feature>
<proteinExistence type="predicted"/>
<evidence type="ECO:0000313" key="4">
    <source>
        <dbReference type="Proteomes" id="UP001160142"/>
    </source>
</evidence>